<dbReference type="Gene3D" id="3.10.50.40">
    <property type="match status" value="1"/>
</dbReference>
<accession>A0A0G3G3E7</accession>
<evidence type="ECO:0000256" key="6">
    <source>
        <dbReference type="ARBA" id="ARBA00023136"/>
    </source>
</evidence>
<evidence type="ECO:0000256" key="8">
    <source>
        <dbReference type="ARBA" id="ARBA00038408"/>
    </source>
</evidence>
<dbReference type="InterPro" id="IPR027304">
    <property type="entry name" value="Trigger_fact/SurA_dom_sf"/>
</dbReference>
<proteinExistence type="inferred from homology"/>
<dbReference type="Proteomes" id="UP000064201">
    <property type="component" value="Chromosome"/>
</dbReference>
<dbReference type="InterPro" id="IPR052029">
    <property type="entry name" value="PpiD_chaperone"/>
</dbReference>
<dbReference type="RefSeq" id="WP_047251557.1">
    <property type="nucleotide sequence ID" value="NZ_CP011367.1"/>
</dbReference>
<comment type="similarity">
    <text evidence="8">Belongs to the PpiD chaperone family.</text>
</comment>
<dbReference type="GO" id="GO:0003755">
    <property type="term" value="F:peptidyl-prolyl cis-trans isomerase activity"/>
    <property type="evidence" value="ECO:0007669"/>
    <property type="project" value="UniProtKB-KW"/>
</dbReference>
<evidence type="ECO:0000256" key="7">
    <source>
        <dbReference type="ARBA" id="ARBA00023186"/>
    </source>
</evidence>
<sequence>MLQAIRDRASGWLAYVIIGLITIPFALWGLGEYFGGAGPLVAAEVNGTDIAVRDVHQEARAQRDEMARMFGGEISDDVLDEQGIRLQAMETLIRQELLRQAADSAGFKAAGDSVLREIRGMPVFQEEGRFSRERYSQLLNAQRISPADFEQDIARSIVMSQIQRGIQATGVVPEALVADYSRLRNQTRVASWKVFAADEFDRPDVVDDDAIRDYYDANPEDFTTTERVRVSYLRLDPEGLEAGVDVTEDQVREHYRVNRSRYEEPELREVRQIRIQDTDEDGEARIRELRSRLDDGEDFGDLAEEYSEDSLTADRGGSLGEVARGDLDSTLETVIFTLPKDLISQPVRTDRGWFILEVTSIQESRAQPFEDVREEVEQDLRDRTAEQMQIDALDDLMALAIEFPDTLEPAADATGLEVQTSDWFSRGSGDGIARHRSIRDAAFDPRVLEDGNNSDAIDLQDRSTVILRVDEHEPAEVRPLAEVEDEIRERLQRQAAADAAREAGEALIERLREADDWTAEAGENGEWSRSVEITRERAADLPTGLQDHLFRLAAPGEGAVEIAGARVGEGDFAVTVLEAVRMGEDAVDAAARQQARDQIGNAYGSAEFRSYLAWLEEEAEIKRFPDALD</sequence>
<dbReference type="Gene3D" id="1.10.4030.10">
    <property type="entry name" value="Porin chaperone SurA, peptide-binding domain"/>
    <property type="match status" value="1"/>
</dbReference>
<dbReference type="SUPFAM" id="SSF54534">
    <property type="entry name" value="FKBP-like"/>
    <property type="match status" value="1"/>
</dbReference>
<dbReference type="OrthoDB" id="9812372at2"/>
<evidence type="ECO:0000313" key="14">
    <source>
        <dbReference type="EMBL" id="AKJ95728.1"/>
    </source>
</evidence>
<dbReference type="PATRIC" id="fig|106634.4.peg.2112"/>
<name>A0A0G3G3E7_9GAMM</name>
<feature type="transmembrane region" description="Helical" evidence="12">
    <location>
        <begin position="12"/>
        <end position="31"/>
    </location>
</feature>
<dbReference type="InterPro" id="IPR000297">
    <property type="entry name" value="PPIase_PpiC"/>
</dbReference>
<keyword evidence="4 12" id="KW-0812">Transmembrane</keyword>
<feature type="domain" description="PpiC" evidence="13">
    <location>
        <begin position="265"/>
        <end position="360"/>
    </location>
</feature>
<dbReference type="PROSITE" id="PS01096">
    <property type="entry name" value="PPIC_PPIASE_1"/>
    <property type="match status" value="1"/>
</dbReference>
<keyword evidence="11" id="KW-0697">Rotamase</keyword>
<evidence type="ECO:0000256" key="10">
    <source>
        <dbReference type="ARBA" id="ARBA00042775"/>
    </source>
</evidence>
<dbReference type="PROSITE" id="PS50198">
    <property type="entry name" value="PPIC_PPIASE_2"/>
    <property type="match status" value="1"/>
</dbReference>
<dbReference type="GO" id="GO:0005886">
    <property type="term" value="C:plasma membrane"/>
    <property type="evidence" value="ECO:0007669"/>
    <property type="project" value="UniProtKB-SubCell"/>
</dbReference>
<dbReference type="Pfam" id="PF13624">
    <property type="entry name" value="SurA_N_3"/>
    <property type="match status" value="1"/>
</dbReference>
<dbReference type="PANTHER" id="PTHR47529">
    <property type="entry name" value="PEPTIDYL-PROLYL CIS-TRANS ISOMERASE D"/>
    <property type="match status" value="1"/>
</dbReference>
<dbReference type="EMBL" id="CP011367">
    <property type="protein sequence ID" value="AKJ95728.1"/>
    <property type="molecule type" value="Genomic_DNA"/>
</dbReference>
<evidence type="ECO:0000259" key="13">
    <source>
        <dbReference type="PROSITE" id="PS50198"/>
    </source>
</evidence>
<dbReference type="InterPro" id="IPR023058">
    <property type="entry name" value="PPIase_PpiC_CS"/>
</dbReference>
<dbReference type="KEGG" id="tvr:TVD_10315"/>
<keyword evidence="11 14" id="KW-0413">Isomerase</keyword>
<evidence type="ECO:0000256" key="12">
    <source>
        <dbReference type="SAM" id="Phobius"/>
    </source>
</evidence>
<keyword evidence="6 12" id="KW-0472">Membrane</keyword>
<evidence type="ECO:0000256" key="4">
    <source>
        <dbReference type="ARBA" id="ARBA00022692"/>
    </source>
</evidence>
<organism evidence="14 15">
    <name type="scientific">Thioalkalivibrio versutus</name>
    <dbReference type="NCBI Taxonomy" id="106634"/>
    <lineage>
        <taxon>Bacteria</taxon>
        <taxon>Pseudomonadati</taxon>
        <taxon>Pseudomonadota</taxon>
        <taxon>Gammaproteobacteria</taxon>
        <taxon>Chromatiales</taxon>
        <taxon>Ectothiorhodospiraceae</taxon>
        <taxon>Thioalkalivibrio</taxon>
    </lineage>
</organism>
<protein>
    <recommendedName>
        <fullName evidence="9">Periplasmic chaperone PpiD</fullName>
    </recommendedName>
    <alternativeName>
        <fullName evidence="10">Periplasmic folding chaperone</fullName>
    </alternativeName>
</protein>
<dbReference type="InterPro" id="IPR046357">
    <property type="entry name" value="PPIase_dom_sf"/>
</dbReference>
<dbReference type="AlphaFoldDB" id="A0A0G3G3E7"/>
<dbReference type="PANTHER" id="PTHR47529:SF1">
    <property type="entry name" value="PERIPLASMIC CHAPERONE PPID"/>
    <property type="match status" value="1"/>
</dbReference>
<keyword evidence="15" id="KW-1185">Reference proteome</keyword>
<evidence type="ECO:0000256" key="5">
    <source>
        <dbReference type="ARBA" id="ARBA00022989"/>
    </source>
</evidence>
<evidence type="ECO:0000313" key="15">
    <source>
        <dbReference type="Proteomes" id="UP000064201"/>
    </source>
</evidence>
<reference evidence="14 15" key="1">
    <citation type="submission" date="2015-04" db="EMBL/GenBank/DDBJ databases">
        <title>Complete Sequence for the Genome of the Thioalkalivibrio versutus D301.</title>
        <authorList>
            <person name="Mu T."/>
            <person name="Zhou J."/>
            <person name="Xu X."/>
        </authorList>
    </citation>
    <scope>NUCLEOTIDE SEQUENCE [LARGE SCALE GENOMIC DNA]</scope>
    <source>
        <strain evidence="14 15">D301</strain>
    </source>
</reference>
<evidence type="ECO:0000256" key="1">
    <source>
        <dbReference type="ARBA" id="ARBA00004382"/>
    </source>
</evidence>
<dbReference type="STRING" id="106634.TVD_10315"/>
<keyword evidence="3" id="KW-0997">Cell inner membrane</keyword>
<evidence type="ECO:0000256" key="2">
    <source>
        <dbReference type="ARBA" id="ARBA00022475"/>
    </source>
</evidence>
<comment type="subcellular location">
    <subcellularLocation>
        <location evidence="1">Cell inner membrane</location>
        <topology evidence="1">Single-pass type II membrane protein</topology>
        <orientation evidence="1">Periplasmic side</orientation>
    </subcellularLocation>
</comment>
<dbReference type="Pfam" id="PF00639">
    <property type="entry name" value="Rotamase"/>
    <property type="match status" value="1"/>
</dbReference>
<evidence type="ECO:0000256" key="9">
    <source>
        <dbReference type="ARBA" id="ARBA00040743"/>
    </source>
</evidence>
<keyword evidence="7" id="KW-0143">Chaperone</keyword>
<evidence type="ECO:0000256" key="3">
    <source>
        <dbReference type="ARBA" id="ARBA00022519"/>
    </source>
</evidence>
<dbReference type="SUPFAM" id="SSF109998">
    <property type="entry name" value="Triger factor/SurA peptide-binding domain-like"/>
    <property type="match status" value="1"/>
</dbReference>
<gene>
    <name evidence="14" type="ORF">TVD_10315</name>
</gene>
<evidence type="ECO:0000256" key="11">
    <source>
        <dbReference type="PROSITE-ProRule" id="PRU00278"/>
    </source>
</evidence>
<keyword evidence="5 12" id="KW-1133">Transmembrane helix</keyword>
<keyword evidence="2" id="KW-1003">Cell membrane</keyword>